<feature type="transmembrane region" description="Helical" evidence="4">
    <location>
        <begin position="383"/>
        <end position="402"/>
    </location>
</feature>
<reference evidence="6" key="1">
    <citation type="submission" date="2019-04" db="EMBL/GenBank/DDBJ databases">
        <authorList>
            <consortium name="Science for Life Laboratories"/>
        </authorList>
    </citation>
    <scope>NUCLEOTIDE SEQUENCE</scope>
    <source>
        <strain evidence="6">MBLW1</strain>
    </source>
</reference>
<keyword evidence="3 4" id="KW-0472">Membrane</keyword>
<proteinExistence type="predicted"/>
<dbReference type="InterPro" id="IPR050327">
    <property type="entry name" value="Proton-linked_MCT"/>
</dbReference>
<dbReference type="InterPro" id="IPR011701">
    <property type="entry name" value="MFS"/>
</dbReference>
<dbReference type="Pfam" id="PF07690">
    <property type="entry name" value="MFS_1"/>
    <property type="match status" value="1"/>
</dbReference>
<dbReference type="EMBL" id="LR593887">
    <property type="protein sequence ID" value="VTR97954.1"/>
    <property type="molecule type" value="Genomic_DNA"/>
</dbReference>
<dbReference type="GO" id="GO:0022857">
    <property type="term" value="F:transmembrane transporter activity"/>
    <property type="evidence" value="ECO:0007669"/>
    <property type="project" value="InterPro"/>
</dbReference>
<evidence type="ECO:0000256" key="2">
    <source>
        <dbReference type="ARBA" id="ARBA00022989"/>
    </source>
</evidence>
<dbReference type="InParanoid" id="A0A6C2YIS0"/>
<organism evidence="6">
    <name type="scientific">Tuwongella immobilis</name>
    <dbReference type="NCBI Taxonomy" id="692036"/>
    <lineage>
        <taxon>Bacteria</taxon>
        <taxon>Pseudomonadati</taxon>
        <taxon>Planctomycetota</taxon>
        <taxon>Planctomycetia</taxon>
        <taxon>Gemmatales</taxon>
        <taxon>Gemmataceae</taxon>
        <taxon>Tuwongella</taxon>
    </lineage>
</organism>
<feature type="transmembrane region" description="Helical" evidence="4">
    <location>
        <begin position="348"/>
        <end position="371"/>
    </location>
</feature>
<dbReference type="InterPro" id="IPR020846">
    <property type="entry name" value="MFS_dom"/>
</dbReference>
<feature type="transmembrane region" description="Helical" evidence="4">
    <location>
        <begin position="94"/>
        <end position="113"/>
    </location>
</feature>
<dbReference type="PANTHER" id="PTHR11360:SF304">
    <property type="entry name" value="MFS DOMAIN-CONTAINING PROTEIN"/>
    <property type="match status" value="1"/>
</dbReference>
<gene>
    <name evidence="6" type="ORF">GMBLW1_26960</name>
</gene>
<protein>
    <recommendedName>
        <fullName evidence="5">Major facilitator superfamily (MFS) profile domain-containing protein</fullName>
    </recommendedName>
</protein>
<feature type="transmembrane region" description="Helical" evidence="4">
    <location>
        <begin position="119"/>
        <end position="141"/>
    </location>
</feature>
<evidence type="ECO:0000256" key="1">
    <source>
        <dbReference type="ARBA" id="ARBA00022692"/>
    </source>
</evidence>
<dbReference type="RefSeq" id="WP_162656487.1">
    <property type="nucleotide sequence ID" value="NZ_LR593887.1"/>
</dbReference>
<feature type="domain" description="Major facilitator superfamily (MFS) profile" evidence="5">
    <location>
        <begin position="10"/>
        <end position="438"/>
    </location>
</feature>
<keyword evidence="2 4" id="KW-1133">Transmembrane helix</keyword>
<accession>A0A6C2YIS0</accession>
<evidence type="ECO:0000313" key="6">
    <source>
        <dbReference type="EMBL" id="VIP01264.1"/>
    </source>
</evidence>
<feature type="transmembrane region" description="Helical" evidence="4">
    <location>
        <begin position="414"/>
        <end position="433"/>
    </location>
</feature>
<feature type="transmembrane region" description="Helical" evidence="4">
    <location>
        <begin position="12"/>
        <end position="31"/>
    </location>
</feature>
<dbReference type="FunCoup" id="A0A6C2YIS0">
    <property type="interactions" value="236"/>
</dbReference>
<feature type="transmembrane region" description="Helical" evidence="4">
    <location>
        <begin position="153"/>
        <end position="173"/>
    </location>
</feature>
<dbReference type="EMBL" id="LR586016">
    <property type="protein sequence ID" value="VIP01264.1"/>
    <property type="molecule type" value="Genomic_DNA"/>
</dbReference>
<dbReference type="PROSITE" id="PS50850">
    <property type="entry name" value="MFS"/>
    <property type="match status" value="1"/>
</dbReference>
<dbReference type="Gene3D" id="1.20.1250.20">
    <property type="entry name" value="MFS general substrate transporter like domains"/>
    <property type="match status" value="2"/>
</dbReference>
<name>A0A6C2YIS0_9BACT</name>
<dbReference type="CDD" id="cd17353">
    <property type="entry name" value="MFS_OFA_like"/>
    <property type="match status" value="1"/>
</dbReference>
<keyword evidence="7" id="KW-1185">Reference proteome</keyword>
<dbReference type="Proteomes" id="UP000464378">
    <property type="component" value="Chromosome"/>
</dbReference>
<evidence type="ECO:0000256" key="3">
    <source>
        <dbReference type="ARBA" id="ARBA00023136"/>
    </source>
</evidence>
<feature type="transmembrane region" description="Helical" evidence="4">
    <location>
        <begin position="66"/>
        <end position="82"/>
    </location>
</feature>
<dbReference type="KEGG" id="tim:GMBLW1_26960"/>
<keyword evidence="1 4" id="KW-0812">Transmembrane</keyword>
<evidence type="ECO:0000256" key="4">
    <source>
        <dbReference type="SAM" id="Phobius"/>
    </source>
</evidence>
<sequence length="447" mass="46567">MTTTAKVPMRAWVVTLAGTAVNLCLGILYAWSVWKSTLIGTAEHPAGTPMTGINEGWLYLTDAQGTWAYSICGFLFALGMIPGGRLQDRYGPRWGATLGGVLLATGCVIAGLSKSYLGLIVGFGVLGGIGMGLAYAAATPAAVKWFGPHRRGLIVGIVVGGFGGAAIYISPLAKWLIAEYGLTGSFVGLGGLFAVVIIAAAQLLRVPPAGYVPPPKALLANATASGPNATVPAPANQQSKRDFTPSQMIRTWQFYALVFLFIGTAQSGLLVIANATPMLNSTAKNIAFFAANAWLLASFGGIVNASGRVGTGLYSDRIGRSRAYLLNCSISAICLFLTPTVMASGNVVLLFLMVGVAYWQYGGGLSLMPAFTADYFGAKYLGSNYGLVFLGWGIAFFIPQLAGVLKDWTGKLDIAFYISGGLLLASVAVCTLLRPPAAEGAESASNQ</sequence>
<dbReference type="SUPFAM" id="SSF103473">
    <property type="entry name" value="MFS general substrate transporter"/>
    <property type="match status" value="1"/>
</dbReference>
<feature type="transmembrane region" description="Helical" evidence="4">
    <location>
        <begin position="254"/>
        <end position="273"/>
    </location>
</feature>
<dbReference type="InterPro" id="IPR036259">
    <property type="entry name" value="MFS_trans_sf"/>
</dbReference>
<evidence type="ECO:0000259" key="5">
    <source>
        <dbReference type="PROSITE" id="PS50850"/>
    </source>
</evidence>
<feature type="transmembrane region" description="Helical" evidence="4">
    <location>
        <begin position="185"/>
        <end position="204"/>
    </location>
</feature>
<feature type="transmembrane region" description="Helical" evidence="4">
    <location>
        <begin position="324"/>
        <end position="342"/>
    </location>
</feature>
<evidence type="ECO:0000313" key="7">
    <source>
        <dbReference type="Proteomes" id="UP000464378"/>
    </source>
</evidence>
<dbReference type="PANTHER" id="PTHR11360">
    <property type="entry name" value="MONOCARBOXYLATE TRANSPORTER"/>
    <property type="match status" value="1"/>
</dbReference>
<feature type="transmembrane region" description="Helical" evidence="4">
    <location>
        <begin position="285"/>
        <end position="303"/>
    </location>
</feature>
<dbReference type="AlphaFoldDB" id="A0A6C2YIS0"/>